<dbReference type="Gene3D" id="6.10.140.1630">
    <property type="match status" value="1"/>
</dbReference>
<sequence>MTERVVAISGKTVEVSAPGGDLPVATMETAGVVKRGVAVPDPSSAYQVDEVLLQLLNSLRKAGIIYG</sequence>
<dbReference type="Proteomes" id="UP000468420">
    <property type="component" value="Unassembled WGS sequence"/>
</dbReference>
<evidence type="ECO:0000313" key="1">
    <source>
        <dbReference type="EMBL" id="KAA1280229.1"/>
    </source>
</evidence>
<organism evidence="1 2">
    <name type="scientific">Citrobacter pasteurii</name>
    <dbReference type="NCBI Taxonomy" id="1563222"/>
    <lineage>
        <taxon>Bacteria</taxon>
        <taxon>Pseudomonadati</taxon>
        <taxon>Pseudomonadota</taxon>
        <taxon>Gammaproteobacteria</taxon>
        <taxon>Enterobacterales</taxon>
        <taxon>Enterobacteriaceae</taxon>
        <taxon>Citrobacter</taxon>
    </lineage>
</organism>
<dbReference type="RefSeq" id="WP_149691279.1">
    <property type="nucleotide sequence ID" value="NZ_QRDC01000002.1"/>
</dbReference>
<protein>
    <submittedName>
        <fullName evidence="1">Uncharacterized protein</fullName>
    </submittedName>
</protein>
<evidence type="ECO:0000313" key="2">
    <source>
        <dbReference type="Proteomes" id="UP000468420"/>
    </source>
</evidence>
<gene>
    <name evidence="1" type="ORF">DXF85_02825</name>
</gene>
<reference evidence="1 2" key="1">
    <citation type="submission" date="2018-08" db="EMBL/GenBank/DDBJ databases">
        <title>Complete genomic analysis of a Citrobacter pasteurii isolated from cockles (Cerastoderma edule) containing a new chromosomic qnrB allele.</title>
        <authorList>
            <person name="Rodrigues A."/>
            <person name="Baptista T."/>
            <person name="Quesada A."/>
            <person name="Campos M.J."/>
        </authorList>
    </citation>
    <scope>NUCLEOTIDE SEQUENCE [LARGE SCALE GENOMIC DNA]</scope>
    <source>
        <strain evidence="1 2">BA18</strain>
    </source>
</reference>
<dbReference type="EMBL" id="QRDC01000002">
    <property type="protein sequence ID" value="KAA1280229.1"/>
    <property type="molecule type" value="Genomic_DNA"/>
</dbReference>
<proteinExistence type="predicted"/>
<comment type="caution">
    <text evidence="1">The sequence shown here is derived from an EMBL/GenBank/DDBJ whole genome shotgun (WGS) entry which is preliminary data.</text>
</comment>
<dbReference type="AlphaFoldDB" id="A0A6N6K7X4"/>
<name>A0A6N6K7X4_9ENTR</name>
<accession>A0A6N6K7X4</accession>